<dbReference type="Proteomes" id="UP001597058">
    <property type="component" value="Unassembled WGS sequence"/>
</dbReference>
<name>A0ABW3XKI2_9ACTN</name>
<accession>A0ABW3XKI2</accession>
<dbReference type="EMBL" id="JBHTMM010000043">
    <property type="protein sequence ID" value="MFD1309855.1"/>
    <property type="molecule type" value="Genomic_DNA"/>
</dbReference>
<evidence type="ECO:0000313" key="2">
    <source>
        <dbReference type="Proteomes" id="UP001597058"/>
    </source>
</evidence>
<keyword evidence="2" id="KW-1185">Reference proteome</keyword>
<reference evidence="2" key="1">
    <citation type="journal article" date="2019" name="Int. J. Syst. Evol. Microbiol.">
        <title>The Global Catalogue of Microorganisms (GCM) 10K type strain sequencing project: providing services to taxonomists for standard genome sequencing and annotation.</title>
        <authorList>
            <consortium name="The Broad Institute Genomics Platform"/>
            <consortium name="The Broad Institute Genome Sequencing Center for Infectious Disease"/>
            <person name="Wu L."/>
            <person name="Ma J."/>
        </authorList>
    </citation>
    <scope>NUCLEOTIDE SEQUENCE [LARGE SCALE GENOMIC DNA]</scope>
    <source>
        <strain evidence="2">CGMCC 4.7020</strain>
    </source>
</reference>
<dbReference type="RefSeq" id="WP_381329273.1">
    <property type="nucleotide sequence ID" value="NZ_JBHTMM010000043.1"/>
</dbReference>
<comment type="caution">
    <text evidence="1">The sequence shown here is derived from an EMBL/GenBank/DDBJ whole genome shotgun (WGS) entry which is preliminary data.</text>
</comment>
<protein>
    <submittedName>
        <fullName evidence="1">Uncharacterized protein</fullName>
    </submittedName>
</protein>
<evidence type="ECO:0000313" key="1">
    <source>
        <dbReference type="EMBL" id="MFD1309855.1"/>
    </source>
</evidence>
<sequence>MALRFTVQGDDEQETAAGLRLLLSLGLLEKLPPTDMISNGWMARAVPRTTKAPVREDRGPSAG</sequence>
<proteinExistence type="predicted"/>
<gene>
    <name evidence="1" type="ORF">ACFQ5X_28840</name>
</gene>
<organism evidence="1 2">
    <name type="scientific">Streptomyces kaempferi</name>
    <dbReference type="NCBI Taxonomy" id="333725"/>
    <lineage>
        <taxon>Bacteria</taxon>
        <taxon>Bacillati</taxon>
        <taxon>Actinomycetota</taxon>
        <taxon>Actinomycetes</taxon>
        <taxon>Kitasatosporales</taxon>
        <taxon>Streptomycetaceae</taxon>
        <taxon>Streptomyces</taxon>
    </lineage>
</organism>